<feature type="transmembrane region" description="Helical" evidence="6">
    <location>
        <begin position="52"/>
        <end position="76"/>
    </location>
</feature>
<accession>A0A0E3JRD3</accession>
<evidence type="ECO:0000256" key="1">
    <source>
        <dbReference type="ARBA" id="ARBA00004141"/>
    </source>
</evidence>
<dbReference type="EMBL" id="CP009933">
    <property type="protein sequence ID" value="AKA71629.1"/>
    <property type="molecule type" value="Genomic_DNA"/>
</dbReference>
<protein>
    <submittedName>
        <fullName evidence="8">CitMHS family citrate/H+ symporter</fullName>
    </submittedName>
</protein>
<keyword evidence="4 6" id="KW-1133">Transmembrane helix</keyword>
<dbReference type="PANTHER" id="PTHR30354">
    <property type="entry name" value="GNT FAMILY GLUCONATE TRANSPORTER"/>
    <property type="match status" value="1"/>
</dbReference>
<dbReference type="STRING" id="1548.CSCA_4504"/>
<name>A0A0E3JRD3_CLOSL</name>
<evidence type="ECO:0000256" key="2">
    <source>
        <dbReference type="ARBA" id="ARBA00022448"/>
    </source>
</evidence>
<feature type="transmembrane region" description="Helical" evidence="6">
    <location>
        <begin position="97"/>
        <end position="126"/>
    </location>
</feature>
<evidence type="ECO:0000256" key="5">
    <source>
        <dbReference type="ARBA" id="ARBA00023136"/>
    </source>
</evidence>
<reference evidence="8 9" key="1">
    <citation type="journal article" date="2015" name="J. Biotechnol.">
        <title>Complete genome sequence of a malodorant-producing acetogen, Clostridium scatologenes ATCC 25775(T).</title>
        <authorList>
            <person name="Zhu Z."/>
            <person name="Guo T."/>
            <person name="Zheng H."/>
            <person name="Song T."/>
            <person name="Ouyang P."/>
            <person name="Xie J."/>
        </authorList>
    </citation>
    <scope>NUCLEOTIDE SEQUENCE [LARGE SCALE GENOMIC DNA]</scope>
    <source>
        <strain evidence="8 9">ATCC 25775</strain>
    </source>
</reference>
<dbReference type="InterPro" id="IPR014738">
    <property type="entry name" value="Citrate_transporter"/>
</dbReference>
<dbReference type="InterPro" id="IPR003474">
    <property type="entry name" value="Glcn_transporter"/>
</dbReference>
<feature type="transmembrane region" description="Helical" evidence="6">
    <location>
        <begin position="285"/>
        <end position="302"/>
    </location>
</feature>
<feature type="domain" description="Citrate transporter-like" evidence="7">
    <location>
        <begin position="15"/>
        <end position="376"/>
    </location>
</feature>
<evidence type="ECO:0000256" key="4">
    <source>
        <dbReference type="ARBA" id="ARBA00022989"/>
    </source>
</evidence>
<evidence type="ECO:0000313" key="8">
    <source>
        <dbReference type="EMBL" id="AKA71629.1"/>
    </source>
</evidence>
<dbReference type="KEGG" id="csq:CSCA_4504"/>
<feature type="transmembrane region" description="Helical" evidence="6">
    <location>
        <begin position="232"/>
        <end position="265"/>
    </location>
</feature>
<feature type="transmembrane region" description="Helical" evidence="6">
    <location>
        <begin position="412"/>
        <end position="430"/>
    </location>
</feature>
<dbReference type="InterPro" id="IPR004680">
    <property type="entry name" value="Cit_transptr-like_dom"/>
</dbReference>
<dbReference type="GO" id="GO:0015128">
    <property type="term" value="F:gluconate transmembrane transporter activity"/>
    <property type="evidence" value="ECO:0007669"/>
    <property type="project" value="InterPro"/>
</dbReference>
<dbReference type="GO" id="GO:0015137">
    <property type="term" value="F:citrate transmembrane transporter activity"/>
    <property type="evidence" value="ECO:0007669"/>
    <property type="project" value="InterPro"/>
</dbReference>
<dbReference type="HOGENOM" id="CLU_044454_0_1_9"/>
<evidence type="ECO:0000256" key="6">
    <source>
        <dbReference type="SAM" id="Phobius"/>
    </source>
</evidence>
<sequence length="432" mass="46190">MLAILGFITIVILLALIMTNKATPVTALIAVPTVAALIGGFGRHTGDFIIKGIIAIAPTGTMFIFATLFFGVLTDAGTFDPIIRKIFKLVGRDPVKIVLGTAILSMCVHLDGNGAVTFLVVIPAMLPLFDAVGMKRTTLATVVALSAGLVNMEPWGGVPLRAISALKTSSTELFNPLLIPILVGAIFILFIDYRLAKKEVARIGKENLLNINIEELAVDEEKQKLFRPKLFWFNILTIIVAIAILIKGMFTPTAVFMVAFTITLIVNYPNVKEQRARMDAHAKEALLMSSILFAAGAFVGIMQYSGMIKSMATVLISIIPHSLGKHLAVIVGVIGMPASLIFDPDSFYFGVLPVLAETAKGFGVPPIEIGRAALLGQMTTGFPVSPLTGSTFLLIGLSGVELGEHQKKTIPYAFAVTIVMLITAVVIGVIKF</sequence>
<gene>
    <name evidence="8" type="ORF">CSCA_4504</name>
</gene>
<dbReference type="GO" id="GO:0005886">
    <property type="term" value="C:plasma membrane"/>
    <property type="evidence" value="ECO:0007669"/>
    <property type="project" value="TreeGrafter"/>
</dbReference>
<dbReference type="RefSeq" id="WP_029159481.1">
    <property type="nucleotide sequence ID" value="NZ_CP009933.1"/>
</dbReference>
<dbReference type="PANTHER" id="PTHR30354:SF26">
    <property type="entry name" value="TRANSPORTER, PUTATIVE-RELATED"/>
    <property type="match status" value="1"/>
</dbReference>
<evidence type="ECO:0000256" key="3">
    <source>
        <dbReference type="ARBA" id="ARBA00022692"/>
    </source>
</evidence>
<feature type="transmembrane region" description="Helical" evidence="6">
    <location>
        <begin position="177"/>
        <end position="195"/>
    </location>
</feature>
<comment type="subcellular location">
    <subcellularLocation>
        <location evidence="1">Membrane</location>
        <topology evidence="1">Multi-pass membrane protein</topology>
    </subcellularLocation>
</comment>
<keyword evidence="2" id="KW-0813">Transport</keyword>
<feature type="transmembrane region" description="Helical" evidence="6">
    <location>
        <begin position="323"/>
        <end position="342"/>
    </location>
</feature>
<evidence type="ECO:0000259" key="7">
    <source>
        <dbReference type="Pfam" id="PF03600"/>
    </source>
</evidence>
<keyword evidence="9" id="KW-1185">Reference proteome</keyword>
<proteinExistence type="predicted"/>
<keyword evidence="3 6" id="KW-0812">Transmembrane</keyword>
<dbReference type="Pfam" id="PF03600">
    <property type="entry name" value="CitMHS"/>
    <property type="match status" value="1"/>
</dbReference>
<dbReference type="NCBIfam" id="TIGR00784">
    <property type="entry name" value="citMHS"/>
    <property type="match status" value="1"/>
</dbReference>
<feature type="transmembrane region" description="Helical" evidence="6">
    <location>
        <begin position="381"/>
        <end position="400"/>
    </location>
</feature>
<evidence type="ECO:0000313" key="9">
    <source>
        <dbReference type="Proteomes" id="UP000033115"/>
    </source>
</evidence>
<dbReference type="Proteomes" id="UP000033115">
    <property type="component" value="Chromosome"/>
</dbReference>
<dbReference type="AlphaFoldDB" id="A0A0E3JRD3"/>
<organism evidence="8 9">
    <name type="scientific">Clostridium scatologenes</name>
    <dbReference type="NCBI Taxonomy" id="1548"/>
    <lineage>
        <taxon>Bacteria</taxon>
        <taxon>Bacillati</taxon>
        <taxon>Bacillota</taxon>
        <taxon>Clostridia</taxon>
        <taxon>Eubacteriales</taxon>
        <taxon>Clostridiaceae</taxon>
        <taxon>Clostridium</taxon>
    </lineage>
</organism>
<keyword evidence="5 6" id="KW-0472">Membrane</keyword>